<reference evidence="1" key="1">
    <citation type="submission" date="2019-05" db="EMBL/GenBank/DDBJ databases">
        <title>Revised genome assembly of Burkholderiaceae (previously Ralstonia) sp. PBA.</title>
        <authorList>
            <person name="Gan H.M."/>
        </authorList>
    </citation>
    <scope>NUCLEOTIDE SEQUENCE</scope>
    <source>
        <strain evidence="1">PBA</strain>
    </source>
</reference>
<evidence type="ECO:0000313" key="2">
    <source>
        <dbReference type="Proteomes" id="UP000004277"/>
    </source>
</evidence>
<dbReference type="Proteomes" id="UP000004277">
    <property type="component" value="Unassembled WGS sequence"/>
</dbReference>
<sequence length="516" mass="54813">MSNQPYSPAPSDSFPAGGTRPRVIVVGGGVSGVSCAVQLSRRSDLPLEIIIVEPSTDLGRGLAYAAIDDDHRLNGPLPAHAVDPCCPDELLDWCRSTGVLAADPDATLPSGHVFLRRRDFGKYVGELAAREACNAVTGSTIAHRRDHAIGASPRDDGSVDVALADGATLRADMLIIATGNAPPRLLPPFRAEHAAHPRIIANPLNTPRLGEVPRDARVLVVGTGLTALDVLSTLVRQGHTGAIMAVSRRGLRPQPQPPAICGETPVESDGLRPLDRVMAELPPFIQALGPAYRLADVSRALRAEIRKAKATGGDWYAPFDLVRDAVWRIWPTIPVAEKQRFLRRMRAWYDVHRFRSPPPNDRMVRQAEATGLVTFARARLDRVDAPSGAGPIMVQLTSDAGVTTQPFDMVINCTGLDATSGYQHNPFLASLVAQETLVPDGSGMGFAVTATCRAVTPTGASPNIRVVGPPSAGSHGDPLGVIYIVAQIHRIVPDILQTLKTGHAAGVRAADAMTAS</sequence>
<evidence type="ECO:0000313" key="1">
    <source>
        <dbReference type="EMBL" id="TMS57837.1"/>
    </source>
</evidence>
<accession>A0ACD3SNN0</accession>
<keyword evidence="2" id="KW-1185">Reference proteome</keyword>
<protein>
    <submittedName>
        <fullName evidence="1">FAD-dependent oxidoreductase</fullName>
    </submittedName>
</protein>
<proteinExistence type="predicted"/>
<comment type="caution">
    <text evidence="1">The sequence shown here is derived from an EMBL/GenBank/DDBJ whole genome shotgun (WGS) entry which is preliminary data.</text>
</comment>
<organism evidence="1 2">
    <name type="scientific">Imbroritus primus</name>
    <dbReference type="NCBI Taxonomy" id="3058603"/>
    <lineage>
        <taxon>Bacteria</taxon>
        <taxon>Pseudomonadati</taxon>
        <taxon>Pseudomonadota</taxon>
        <taxon>Betaproteobacteria</taxon>
        <taxon>Burkholderiales</taxon>
        <taxon>Burkholderiaceae</taxon>
        <taxon>Imbroritus</taxon>
    </lineage>
</organism>
<dbReference type="EMBL" id="AKCV02000017">
    <property type="protein sequence ID" value="TMS57837.1"/>
    <property type="molecule type" value="Genomic_DNA"/>
</dbReference>
<gene>
    <name evidence="1" type="ORF">MW7_010185</name>
</gene>
<name>A0ACD3SNN0_9BURK</name>